<dbReference type="AlphaFoldDB" id="A0A7G7MS04"/>
<evidence type="ECO:0000259" key="8">
    <source>
        <dbReference type="PROSITE" id="PS50011"/>
    </source>
</evidence>
<dbReference type="PROSITE" id="PS50011">
    <property type="entry name" value="PROTEIN_KINASE_DOM"/>
    <property type="match status" value="1"/>
</dbReference>
<dbReference type="PANTHER" id="PTHR43289">
    <property type="entry name" value="MITOGEN-ACTIVATED PROTEIN KINASE KINASE KINASE 20-RELATED"/>
    <property type="match status" value="1"/>
</dbReference>
<evidence type="ECO:0000256" key="2">
    <source>
        <dbReference type="ARBA" id="ARBA00022527"/>
    </source>
</evidence>
<evidence type="ECO:0000256" key="4">
    <source>
        <dbReference type="ARBA" id="ARBA00022741"/>
    </source>
</evidence>
<dbReference type="SMART" id="SM00220">
    <property type="entry name" value="S_TKc"/>
    <property type="match status" value="1"/>
</dbReference>
<feature type="domain" description="Protein kinase" evidence="8">
    <location>
        <begin position="1"/>
        <end position="244"/>
    </location>
</feature>
<gene>
    <name evidence="9" type="ORF">H6H00_12740</name>
</gene>
<evidence type="ECO:0000313" key="9">
    <source>
        <dbReference type="EMBL" id="QNG55565.1"/>
    </source>
</evidence>
<accession>A0A7G7MS04</accession>
<evidence type="ECO:0000256" key="6">
    <source>
        <dbReference type="ARBA" id="ARBA00022840"/>
    </source>
</evidence>
<dbReference type="Gene3D" id="3.30.200.20">
    <property type="entry name" value="Phosphorylase Kinase, domain 1"/>
    <property type="match status" value="1"/>
</dbReference>
<evidence type="ECO:0000256" key="7">
    <source>
        <dbReference type="SAM" id="Phobius"/>
    </source>
</evidence>
<dbReference type="Proteomes" id="UP000515728">
    <property type="component" value="Chromosome"/>
</dbReference>
<keyword evidence="5 9" id="KW-0418">Kinase</keyword>
<dbReference type="GO" id="GO:0004674">
    <property type="term" value="F:protein serine/threonine kinase activity"/>
    <property type="evidence" value="ECO:0007669"/>
    <property type="project" value="UniProtKB-KW"/>
</dbReference>
<evidence type="ECO:0000313" key="10">
    <source>
        <dbReference type="Proteomes" id="UP000515728"/>
    </source>
</evidence>
<dbReference type="PROSITE" id="PS00108">
    <property type="entry name" value="PROTEIN_KINASE_ST"/>
    <property type="match status" value="1"/>
</dbReference>
<keyword evidence="2" id="KW-0723">Serine/threonine-protein kinase</keyword>
<keyword evidence="7" id="KW-0472">Membrane</keyword>
<keyword evidence="7" id="KW-0812">Transmembrane</keyword>
<keyword evidence="4" id="KW-0547">Nucleotide-binding</keyword>
<dbReference type="CDD" id="cd14014">
    <property type="entry name" value="STKc_PknB_like"/>
    <property type="match status" value="1"/>
</dbReference>
<evidence type="ECO:0000256" key="5">
    <source>
        <dbReference type="ARBA" id="ARBA00022777"/>
    </source>
</evidence>
<sequence length="439" mass="45547">MGIVWRAEDRVMGRHVAVKELHLPAGLPAPERQLFRERLLREARTAGRLNDPGIVTVYDVVTDEGVDHIVMELIEARTLAQVVAESGPLDERDATAIGRQLLAALRVAHEGGVVHRDVKPSNVMLAGGGRVKLTDFGIAHAAEDPRLTTTGSLIGSPGYMSPERLESGSASPSSDLWALGATLFHAVQGHGPFDRETTAATISAVLHGDPPPTRTRGPLGSVIAGLLQRSPQARLSGMQAEALLAAPGGAAVPDVATTPLASAPRRSARPWLIGIAVALVAGLVGGLVGGFALARAGDPDVRTLTYGEGGDIPVYDVSFLYCLQVRPDPGQQIASSATVSCDAPHASEVFAVVDTFAASNVVPYPARLPEFAAAACALRFDSGLIADPGGVAVTALLPTEAEFGRDSGSGSFQDRDVYCLLSSADGTSQLSGSRLAESG</sequence>
<protein>
    <recommendedName>
        <fullName evidence="1">non-specific serine/threonine protein kinase</fullName>
        <ecNumber evidence="1">2.7.11.1</ecNumber>
    </recommendedName>
</protein>
<dbReference type="Pfam" id="PF00069">
    <property type="entry name" value="Pkinase"/>
    <property type="match status" value="1"/>
</dbReference>
<keyword evidence="10" id="KW-1185">Reference proteome</keyword>
<reference evidence="9 10" key="1">
    <citation type="submission" date="2020-08" db="EMBL/GenBank/DDBJ databases">
        <authorList>
            <person name="Mo P."/>
        </authorList>
    </citation>
    <scope>NUCLEOTIDE SEQUENCE [LARGE SCALE GENOMIC DNA]</scope>
    <source>
        <strain evidence="9 10">CGMCC 4.1532</strain>
    </source>
</reference>
<evidence type="ECO:0000256" key="1">
    <source>
        <dbReference type="ARBA" id="ARBA00012513"/>
    </source>
</evidence>
<proteinExistence type="predicted"/>
<dbReference type="PANTHER" id="PTHR43289:SF6">
    <property type="entry name" value="SERINE_THREONINE-PROTEIN KINASE NEKL-3"/>
    <property type="match status" value="1"/>
</dbReference>
<keyword evidence="6" id="KW-0067">ATP-binding</keyword>
<dbReference type="Gene3D" id="1.10.510.10">
    <property type="entry name" value="Transferase(Phosphotransferase) domain 1"/>
    <property type="match status" value="1"/>
</dbReference>
<dbReference type="SUPFAM" id="SSF56112">
    <property type="entry name" value="Protein kinase-like (PK-like)"/>
    <property type="match status" value="1"/>
</dbReference>
<dbReference type="KEGG" id="ppel:H6H00_12740"/>
<name>A0A7G7MS04_9PSEU</name>
<dbReference type="EMBL" id="CP060131">
    <property type="protein sequence ID" value="QNG55565.1"/>
    <property type="molecule type" value="Genomic_DNA"/>
</dbReference>
<dbReference type="InterPro" id="IPR008271">
    <property type="entry name" value="Ser/Thr_kinase_AS"/>
</dbReference>
<evidence type="ECO:0000256" key="3">
    <source>
        <dbReference type="ARBA" id="ARBA00022679"/>
    </source>
</evidence>
<keyword evidence="3" id="KW-0808">Transferase</keyword>
<dbReference type="GO" id="GO:0005524">
    <property type="term" value="F:ATP binding"/>
    <property type="evidence" value="ECO:0007669"/>
    <property type="project" value="UniProtKB-KW"/>
</dbReference>
<keyword evidence="7" id="KW-1133">Transmembrane helix</keyword>
<feature type="transmembrane region" description="Helical" evidence="7">
    <location>
        <begin position="271"/>
        <end position="294"/>
    </location>
</feature>
<dbReference type="InterPro" id="IPR000719">
    <property type="entry name" value="Prot_kinase_dom"/>
</dbReference>
<organism evidence="9 10">
    <name type="scientific">Pseudonocardia petroleophila</name>
    <dbReference type="NCBI Taxonomy" id="37331"/>
    <lineage>
        <taxon>Bacteria</taxon>
        <taxon>Bacillati</taxon>
        <taxon>Actinomycetota</taxon>
        <taxon>Actinomycetes</taxon>
        <taxon>Pseudonocardiales</taxon>
        <taxon>Pseudonocardiaceae</taxon>
        <taxon>Pseudonocardia</taxon>
    </lineage>
</organism>
<dbReference type="InterPro" id="IPR011009">
    <property type="entry name" value="Kinase-like_dom_sf"/>
</dbReference>
<dbReference type="EC" id="2.7.11.1" evidence="1"/>